<dbReference type="Proteomes" id="UP000434044">
    <property type="component" value="Unassembled WGS sequence"/>
</dbReference>
<evidence type="ECO:0000313" key="3">
    <source>
        <dbReference type="Proteomes" id="UP000434044"/>
    </source>
</evidence>
<feature type="transmembrane region" description="Helical" evidence="1">
    <location>
        <begin position="39"/>
        <end position="58"/>
    </location>
</feature>
<feature type="transmembrane region" description="Helical" evidence="1">
    <location>
        <begin position="12"/>
        <end position="33"/>
    </location>
</feature>
<dbReference type="OrthoDB" id="5772775at2"/>
<proteinExistence type="predicted"/>
<accession>A0A6N8EFQ7</accession>
<sequence>MKQRLSTAGSAIGALGVLICLVAGLTKLAGSYYLLSFEAMTLFMVGVGLIATGCLIKLEALSR</sequence>
<evidence type="ECO:0000313" key="2">
    <source>
        <dbReference type="EMBL" id="MTW21184.1"/>
    </source>
</evidence>
<keyword evidence="1" id="KW-0812">Transmembrane</keyword>
<reference evidence="2 3" key="1">
    <citation type="submission" date="2019-11" db="EMBL/GenBank/DDBJ databases">
        <title>Whole-genome sequence of the anaerobic purple sulfur bacterium Allochromatium palmeri DSM 15591.</title>
        <authorList>
            <person name="Kyndt J.A."/>
            <person name="Meyer T.E."/>
        </authorList>
    </citation>
    <scope>NUCLEOTIDE SEQUENCE [LARGE SCALE GENOMIC DNA]</scope>
    <source>
        <strain evidence="2 3">DSM 15591</strain>
    </source>
</reference>
<dbReference type="AlphaFoldDB" id="A0A6N8EFQ7"/>
<organism evidence="2 3">
    <name type="scientific">Allochromatium palmeri</name>
    <dbReference type="NCBI Taxonomy" id="231048"/>
    <lineage>
        <taxon>Bacteria</taxon>
        <taxon>Pseudomonadati</taxon>
        <taxon>Pseudomonadota</taxon>
        <taxon>Gammaproteobacteria</taxon>
        <taxon>Chromatiales</taxon>
        <taxon>Chromatiaceae</taxon>
        <taxon>Allochromatium</taxon>
    </lineage>
</organism>
<protein>
    <submittedName>
        <fullName evidence="2">Uncharacterized protein</fullName>
    </submittedName>
</protein>
<keyword evidence="1" id="KW-0472">Membrane</keyword>
<dbReference type="EMBL" id="WNKT01000015">
    <property type="protein sequence ID" value="MTW21184.1"/>
    <property type="molecule type" value="Genomic_DNA"/>
</dbReference>
<dbReference type="RefSeq" id="WP_155449774.1">
    <property type="nucleotide sequence ID" value="NZ_WNKT01000015.1"/>
</dbReference>
<evidence type="ECO:0000256" key="1">
    <source>
        <dbReference type="SAM" id="Phobius"/>
    </source>
</evidence>
<comment type="caution">
    <text evidence="2">The sequence shown here is derived from an EMBL/GenBank/DDBJ whole genome shotgun (WGS) entry which is preliminary data.</text>
</comment>
<name>A0A6N8EFQ7_9GAMM</name>
<keyword evidence="3" id="KW-1185">Reference proteome</keyword>
<keyword evidence="1" id="KW-1133">Transmembrane helix</keyword>
<gene>
    <name evidence="2" type="ORF">GJ668_08740</name>
</gene>